<dbReference type="NCBIfam" id="TIGR00045">
    <property type="entry name" value="glycerate kinase"/>
    <property type="match status" value="1"/>
</dbReference>
<comment type="similarity">
    <text evidence="1 4">Belongs to the glycerate kinase type-1 family.</text>
</comment>
<dbReference type="GO" id="GO:0008887">
    <property type="term" value="F:glycerate kinase activity"/>
    <property type="evidence" value="ECO:0007669"/>
    <property type="project" value="UniProtKB-UniRule"/>
</dbReference>
<dbReference type="Gene3D" id="3.40.50.10350">
    <property type="entry name" value="Glycerate kinase, domain 1"/>
    <property type="match status" value="1"/>
</dbReference>
<dbReference type="PANTHER" id="PTHR21599">
    <property type="entry name" value="GLYCERATE KINASE"/>
    <property type="match status" value="1"/>
</dbReference>
<proteinExistence type="inferred from homology"/>
<dbReference type="SUPFAM" id="SSF110738">
    <property type="entry name" value="Glycerate kinase I"/>
    <property type="match status" value="1"/>
</dbReference>
<dbReference type="RefSeq" id="WP_169677721.1">
    <property type="nucleotide sequence ID" value="NZ_JABBNU010000001.1"/>
</dbReference>
<keyword evidence="3 4" id="KW-0418">Kinase</keyword>
<sequence>MFSNKKILIAPNAFKGTLTANEVAESISNAVHENSQPQSLKILPLADGGDGTLRVLTAALNLEITECQTVDPLGREINALYGIKDGAAYFELAEASGIQHLRKEELDPSIANTFGTGLLILDAIKQGIKDIRLFCGGSASVDLGFGIIAALAGIQKYSKTNPIFSFQSILTEAHHLRNKYSDISFSIYTDVNNKLLGENGSINVFGRQKGIKEEEIERYEKTFTQIATALNYEDDISGMGASGGLPFAFYQIFNVIPVLATKEIFKLLNLRQEIRESDMVITGEGSFDEQSIQGKLTGEIWKECVINSKDLIIVSAIDGHYKLEGAEVVILRSYLEDQERDKMNYIDQLSTALRRYIQKNTPY</sequence>
<dbReference type="Proteomes" id="UP000559010">
    <property type="component" value="Unassembled WGS sequence"/>
</dbReference>
<dbReference type="EMBL" id="JABBNU010000001">
    <property type="protein sequence ID" value="NMM47108.1"/>
    <property type="molecule type" value="Genomic_DNA"/>
</dbReference>
<dbReference type="PANTHER" id="PTHR21599:SF0">
    <property type="entry name" value="GLYCERATE KINASE"/>
    <property type="match status" value="1"/>
</dbReference>
<dbReference type="Pfam" id="PF02595">
    <property type="entry name" value="Gly_kinase"/>
    <property type="match status" value="1"/>
</dbReference>
<protein>
    <submittedName>
        <fullName evidence="5">Glycerate kinase</fullName>
    </submittedName>
</protein>
<dbReference type="InterPro" id="IPR036129">
    <property type="entry name" value="Glycerate_kinase_sf"/>
</dbReference>
<keyword evidence="2 4" id="KW-0808">Transferase</keyword>
<evidence type="ECO:0000256" key="1">
    <source>
        <dbReference type="ARBA" id="ARBA00006284"/>
    </source>
</evidence>
<keyword evidence="6" id="KW-1185">Reference proteome</keyword>
<evidence type="ECO:0000256" key="3">
    <source>
        <dbReference type="ARBA" id="ARBA00022777"/>
    </source>
</evidence>
<gene>
    <name evidence="5" type="ORF">HH304_01760</name>
</gene>
<dbReference type="PIRSF" id="PIRSF006078">
    <property type="entry name" value="GlxK"/>
    <property type="match status" value="1"/>
</dbReference>
<evidence type="ECO:0000256" key="4">
    <source>
        <dbReference type="PIRNR" id="PIRNR006078"/>
    </source>
</evidence>
<evidence type="ECO:0000256" key="2">
    <source>
        <dbReference type="ARBA" id="ARBA00022679"/>
    </source>
</evidence>
<dbReference type="Gene3D" id="3.90.1510.10">
    <property type="entry name" value="Glycerate kinase, domain 2"/>
    <property type="match status" value="1"/>
</dbReference>
<dbReference type="InterPro" id="IPR018197">
    <property type="entry name" value="Glycerate_kinase_RE-like"/>
</dbReference>
<name>A0A848IV92_9BACT</name>
<dbReference type="GO" id="GO:0031388">
    <property type="term" value="P:organic acid phosphorylation"/>
    <property type="evidence" value="ECO:0007669"/>
    <property type="project" value="UniProtKB-UniRule"/>
</dbReference>
<dbReference type="InterPro" id="IPR004381">
    <property type="entry name" value="Glycerate_kinase"/>
</dbReference>
<dbReference type="AlphaFoldDB" id="A0A848IV92"/>
<accession>A0A848IV92</accession>
<organism evidence="5 6">
    <name type="scientific">Marinigracilibium pacificum</name>
    <dbReference type="NCBI Taxonomy" id="2729599"/>
    <lineage>
        <taxon>Bacteria</taxon>
        <taxon>Pseudomonadati</taxon>
        <taxon>Bacteroidota</taxon>
        <taxon>Cytophagia</taxon>
        <taxon>Cytophagales</taxon>
        <taxon>Flammeovirgaceae</taxon>
        <taxon>Marinigracilibium</taxon>
    </lineage>
</organism>
<reference evidence="5 6" key="1">
    <citation type="submission" date="2020-04" db="EMBL/GenBank/DDBJ databases">
        <title>Flammeovirgaceae bacterium KN852 isolated from deep sea.</title>
        <authorList>
            <person name="Zhang D.-C."/>
        </authorList>
    </citation>
    <scope>NUCLEOTIDE SEQUENCE [LARGE SCALE GENOMIC DNA]</scope>
    <source>
        <strain evidence="5 6">KN852</strain>
    </source>
</reference>
<evidence type="ECO:0000313" key="6">
    <source>
        <dbReference type="Proteomes" id="UP000559010"/>
    </source>
</evidence>
<evidence type="ECO:0000313" key="5">
    <source>
        <dbReference type="EMBL" id="NMM47108.1"/>
    </source>
</evidence>
<dbReference type="InterPro" id="IPR018193">
    <property type="entry name" value="Glyc_kinase_flavodox-like_fold"/>
</dbReference>
<comment type="caution">
    <text evidence="5">The sequence shown here is derived from an EMBL/GenBank/DDBJ whole genome shotgun (WGS) entry which is preliminary data.</text>
</comment>